<dbReference type="STRING" id="381665.SAMN05216554_3370"/>
<protein>
    <submittedName>
        <fullName evidence="1">Uncharacterized protein</fullName>
    </submittedName>
</protein>
<proteinExistence type="predicted"/>
<gene>
    <name evidence="1" type="ORF">SAMN05216554_3370</name>
</gene>
<dbReference type="AlphaFoldDB" id="A0A1H3S7V9"/>
<dbReference type="Proteomes" id="UP000198891">
    <property type="component" value="Unassembled WGS sequence"/>
</dbReference>
<reference evidence="1 2" key="1">
    <citation type="submission" date="2016-10" db="EMBL/GenBank/DDBJ databases">
        <authorList>
            <person name="de Groot N.N."/>
        </authorList>
    </citation>
    <scope>NUCLEOTIDE SEQUENCE [LARGE SCALE GENOMIC DNA]</scope>
    <source>
        <strain evidence="1 2">CGMCC 4.3491</strain>
    </source>
</reference>
<accession>A0A1H3S7V9</accession>
<evidence type="ECO:0000313" key="1">
    <source>
        <dbReference type="EMBL" id="SDZ33810.1"/>
    </source>
</evidence>
<dbReference type="EMBL" id="FNPZ01000003">
    <property type="protein sequence ID" value="SDZ33810.1"/>
    <property type="molecule type" value="Genomic_DNA"/>
</dbReference>
<sequence>MMLRIDPTPFGLIELLFARELWRFEIREVPPLDPVPSLGASSRLASGPRLGSGEMASLWRRDWARAWEQFDPPNPEATGPDARTARMLATLDDAQLAQAVSGVPSEFWSRGIDRGALGAWRQRLTESDHHPTSLDATPERRSLPALIAAWQTGLTDIVQLPYAGFFAERINSRTLVVSATTRFEPALFTRALATPLRGAGPGPGPDPDR</sequence>
<name>A0A1H3S7V9_9MICO</name>
<keyword evidence="2" id="KW-1185">Reference proteome</keyword>
<evidence type="ECO:0000313" key="2">
    <source>
        <dbReference type="Proteomes" id="UP000198891"/>
    </source>
</evidence>
<organism evidence="1 2">
    <name type="scientific">Herbiconiux ginsengi</name>
    <dbReference type="NCBI Taxonomy" id="381665"/>
    <lineage>
        <taxon>Bacteria</taxon>
        <taxon>Bacillati</taxon>
        <taxon>Actinomycetota</taxon>
        <taxon>Actinomycetes</taxon>
        <taxon>Micrococcales</taxon>
        <taxon>Microbacteriaceae</taxon>
        <taxon>Herbiconiux</taxon>
    </lineage>
</organism>